<dbReference type="Gene3D" id="3.30.200.20">
    <property type="entry name" value="Phosphorylase Kinase, domain 1"/>
    <property type="match status" value="1"/>
</dbReference>
<comment type="caution">
    <text evidence="10">The sequence shown here is derived from an EMBL/GenBank/DDBJ whole genome shotgun (WGS) entry which is preliminary data.</text>
</comment>
<proteinExistence type="predicted"/>
<dbReference type="Proteomes" id="UP000308133">
    <property type="component" value="Unassembled WGS sequence"/>
</dbReference>
<dbReference type="PROSITE" id="PS50011">
    <property type="entry name" value="PROTEIN_KINASE_DOM"/>
    <property type="match status" value="1"/>
</dbReference>
<evidence type="ECO:0000256" key="2">
    <source>
        <dbReference type="ARBA" id="ARBA00022527"/>
    </source>
</evidence>
<evidence type="ECO:0000259" key="9">
    <source>
        <dbReference type="PROSITE" id="PS50011"/>
    </source>
</evidence>
<protein>
    <recommendedName>
        <fullName evidence="1">non-specific serine/threonine protein kinase</fullName>
        <ecNumber evidence="1">2.7.11.1</ecNumber>
    </recommendedName>
</protein>
<keyword evidence="5 10" id="KW-0418">Kinase</keyword>
<evidence type="ECO:0000256" key="1">
    <source>
        <dbReference type="ARBA" id="ARBA00012513"/>
    </source>
</evidence>
<sequence length="401" mass="45784">MDPYSTSLVQCITQPYFSSIPVEPLSRYHPGGYHPVHIGDKFSNGKYSIAHKLGWGSYSTVWLAQDHINSRLVSLKILTAELGVEPREAQILKILPKGNLEGRGNSHVSRLLDRFTHKGPNGTHACLVFDVDSVSVSRLAERYPLGRLPGWLAWEVARQIVQGVSYLHSRSVVHGDLYPGNVMLSSLQNSFADLRLLDQLPRPVRADVHAHYGHQLTKSLPIYVVDSINLPIAFTDKKLHARLIDFGQSFTQGSPPSLIFTPLVFRAPELLLDKDWDCRIDIWALACTIFNLVTGQPPFDSLMPTKEGLVREWIATFGALPEKWSGQIPGKDDSKIEEMNLSDWLRGCYFESEVERKVEFAEEHIEWLGDLLERMMRYRPEERIEAHEVLKHKWFERNWLL</sequence>
<dbReference type="EC" id="2.7.11.1" evidence="1"/>
<feature type="domain" description="Protein kinase" evidence="9">
    <location>
        <begin position="47"/>
        <end position="395"/>
    </location>
</feature>
<reference evidence="10 11" key="1">
    <citation type="submission" date="2018-02" db="EMBL/GenBank/DDBJ databases">
        <title>Draft genome sequences of Elsinoe sp., causing black scab on jojoba.</title>
        <authorList>
            <person name="Stodart B."/>
            <person name="Jeffress S."/>
            <person name="Ash G."/>
            <person name="Arun Chinnappa K."/>
        </authorList>
    </citation>
    <scope>NUCLEOTIDE SEQUENCE [LARGE SCALE GENOMIC DNA]</scope>
    <source>
        <strain evidence="10 11">Hillstone_2</strain>
    </source>
</reference>
<accession>A0A4V6DTP7</accession>
<evidence type="ECO:0000256" key="5">
    <source>
        <dbReference type="ARBA" id="ARBA00022777"/>
    </source>
</evidence>
<comment type="catalytic activity">
    <reaction evidence="8">
        <text>L-seryl-[protein] + ATP = O-phospho-L-seryl-[protein] + ADP + H(+)</text>
        <dbReference type="Rhea" id="RHEA:17989"/>
        <dbReference type="Rhea" id="RHEA-COMP:9863"/>
        <dbReference type="Rhea" id="RHEA-COMP:11604"/>
        <dbReference type="ChEBI" id="CHEBI:15378"/>
        <dbReference type="ChEBI" id="CHEBI:29999"/>
        <dbReference type="ChEBI" id="CHEBI:30616"/>
        <dbReference type="ChEBI" id="CHEBI:83421"/>
        <dbReference type="ChEBI" id="CHEBI:456216"/>
        <dbReference type="EC" id="2.7.11.1"/>
    </reaction>
</comment>
<comment type="catalytic activity">
    <reaction evidence="7">
        <text>L-threonyl-[protein] + ATP = O-phospho-L-threonyl-[protein] + ADP + H(+)</text>
        <dbReference type="Rhea" id="RHEA:46608"/>
        <dbReference type="Rhea" id="RHEA-COMP:11060"/>
        <dbReference type="Rhea" id="RHEA-COMP:11605"/>
        <dbReference type="ChEBI" id="CHEBI:15378"/>
        <dbReference type="ChEBI" id="CHEBI:30013"/>
        <dbReference type="ChEBI" id="CHEBI:30616"/>
        <dbReference type="ChEBI" id="CHEBI:61977"/>
        <dbReference type="ChEBI" id="CHEBI:456216"/>
        <dbReference type="EC" id="2.7.11.1"/>
    </reaction>
</comment>
<dbReference type="GO" id="GO:0005524">
    <property type="term" value="F:ATP binding"/>
    <property type="evidence" value="ECO:0007669"/>
    <property type="project" value="UniProtKB-KW"/>
</dbReference>
<evidence type="ECO:0000313" key="10">
    <source>
        <dbReference type="EMBL" id="TKX21452.1"/>
    </source>
</evidence>
<keyword evidence="3" id="KW-0808">Transferase</keyword>
<name>A0A4V6DTP7_9PEZI</name>
<dbReference type="PANTHER" id="PTHR47634:SF9">
    <property type="entry name" value="PROTEIN KINASE DOMAIN-CONTAINING PROTEIN-RELATED"/>
    <property type="match status" value="1"/>
</dbReference>
<evidence type="ECO:0000256" key="8">
    <source>
        <dbReference type="ARBA" id="ARBA00048679"/>
    </source>
</evidence>
<evidence type="ECO:0000256" key="6">
    <source>
        <dbReference type="ARBA" id="ARBA00022840"/>
    </source>
</evidence>
<dbReference type="Pfam" id="PF00069">
    <property type="entry name" value="Pkinase"/>
    <property type="match status" value="2"/>
</dbReference>
<evidence type="ECO:0000256" key="3">
    <source>
        <dbReference type="ARBA" id="ARBA00022679"/>
    </source>
</evidence>
<dbReference type="InterPro" id="IPR000719">
    <property type="entry name" value="Prot_kinase_dom"/>
</dbReference>
<keyword evidence="6" id="KW-0067">ATP-binding</keyword>
<evidence type="ECO:0000313" key="11">
    <source>
        <dbReference type="Proteomes" id="UP000308133"/>
    </source>
</evidence>
<dbReference type="InterPro" id="IPR051334">
    <property type="entry name" value="SRPK"/>
</dbReference>
<dbReference type="SUPFAM" id="SSF56112">
    <property type="entry name" value="Protein kinase-like (PK-like)"/>
    <property type="match status" value="1"/>
</dbReference>
<evidence type="ECO:0000256" key="7">
    <source>
        <dbReference type="ARBA" id="ARBA00047899"/>
    </source>
</evidence>
<organism evidence="10 11">
    <name type="scientific">Elsinoe australis</name>
    <dbReference type="NCBI Taxonomy" id="40998"/>
    <lineage>
        <taxon>Eukaryota</taxon>
        <taxon>Fungi</taxon>
        <taxon>Dikarya</taxon>
        <taxon>Ascomycota</taxon>
        <taxon>Pezizomycotina</taxon>
        <taxon>Dothideomycetes</taxon>
        <taxon>Dothideomycetidae</taxon>
        <taxon>Myriangiales</taxon>
        <taxon>Elsinoaceae</taxon>
        <taxon>Elsinoe</taxon>
    </lineage>
</organism>
<dbReference type="SMART" id="SM00220">
    <property type="entry name" value="S_TKc"/>
    <property type="match status" value="1"/>
</dbReference>
<dbReference type="AlphaFoldDB" id="A0A4V6DTP7"/>
<dbReference type="Gene3D" id="1.10.510.10">
    <property type="entry name" value="Transferase(Phosphotransferase) domain 1"/>
    <property type="match status" value="1"/>
</dbReference>
<evidence type="ECO:0000256" key="4">
    <source>
        <dbReference type="ARBA" id="ARBA00022741"/>
    </source>
</evidence>
<dbReference type="EMBL" id="PTQR01000081">
    <property type="protein sequence ID" value="TKX21452.1"/>
    <property type="molecule type" value="Genomic_DNA"/>
</dbReference>
<keyword evidence="2" id="KW-0723">Serine/threonine-protein kinase</keyword>
<dbReference type="PANTHER" id="PTHR47634">
    <property type="entry name" value="PROTEIN KINASE DOMAIN-CONTAINING PROTEIN-RELATED"/>
    <property type="match status" value="1"/>
</dbReference>
<dbReference type="GO" id="GO:0004674">
    <property type="term" value="F:protein serine/threonine kinase activity"/>
    <property type="evidence" value="ECO:0007669"/>
    <property type="project" value="UniProtKB-KW"/>
</dbReference>
<dbReference type="GO" id="GO:0000245">
    <property type="term" value="P:spliceosomal complex assembly"/>
    <property type="evidence" value="ECO:0007669"/>
    <property type="project" value="TreeGrafter"/>
</dbReference>
<dbReference type="InterPro" id="IPR011009">
    <property type="entry name" value="Kinase-like_dom_sf"/>
</dbReference>
<gene>
    <name evidence="10" type="ORF">C1H76_6526</name>
</gene>
<keyword evidence="4" id="KW-0547">Nucleotide-binding</keyword>
<dbReference type="GO" id="GO:0050684">
    <property type="term" value="P:regulation of mRNA processing"/>
    <property type="evidence" value="ECO:0007669"/>
    <property type="project" value="TreeGrafter"/>
</dbReference>